<comment type="function">
    <text evidence="2 16">Converts N-acetylmannosamine-6-phosphate (ManNAc-6-P) to N-acetylglucosamine-6-phosphate (GlcNAc-6-P).</text>
</comment>
<dbReference type="EMBL" id="JBBHKQ010000002">
    <property type="protein sequence ID" value="MEJ5902586.1"/>
    <property type="molecule type" value="Genomic_DNA"/>
</dbReference>
<evidence type="ECO:0000256" key="10">
    <source>
        <dbReference type="ARBA" id="ARBA00023277"/>
    </source>
</evidence>
<evidence type="ECO:0000256" key="1">
    <source>
        <dbReference type="ARBA" id="ARBA00000056"/>
    </source>
</evidence>
<evidence type="ECO:0000256" key="3">
    <source>
        <dbReference type="ARBA" id="ARBA00005081"/>
    </source>
</evidence>
<comment type="similarity">
    <text evidence="14">In the N-terminal section; belongs to the NanE family.</text>
</comment>
<keyword evidence="6" id="KW-0418">Kinase</keyword>
<dbReference type="FunFam" id="3.20.20.70:FF:000035">
    <property type="entry name" value="Putative N-acetylmannosamine-6-phosphate 2-epimerase"/>
    <property type="match status" value="1"/>
</dbReference>
<proteinExistence type="inferred from homology"/>
<dbReference type="HAMAP" id="MF_01235">
    <property type="entry name" value="ManNAc6P_epimer"/>
    <property type="match status" value="1"/>
</dbReference>
<evidence type="ECO:0000256" key="8">
    <source>
        <dbReference type="ARBA" id="ARBA00023235"/>
    </source>
</evidence>
<dbReference type="CDD" id="cd04729">
    <property type="entry name" value="NanE"/>
    <property type="match status" value="1"/>
</dbReference>
<keyword evidence="4" id="KW-0808">Transferase</keyword>
<dbReference type="InterPro" id="IPR013785">
    <property type="entry name" value="Aldolase_TIM"/>
</dbReference>
<dbReference type="PANTHER" id="PTHR36204">
    <property type="entry name" value="N-ACETYLMANNOSAMINE-6-PHOSPHATE 2-EPIMERASE-RELATED"/>
    <property type="match status" value="1"/>
</dbReference>
<evidence type="ECO:0000256" key="15">
    <source>
        <dbReference type="ARBA" id="ARBA00061385"/>
    </source>
</evidence>
<comment type="pathway">
    <text evidence="3 16">Amino-sugar metabolism; N-acetylneuraminate degradation; D-fructose 6-phosphate from N-acetylneuraminate: step 3/5.</text>
</comment>
<keyword evidence="5" id="KW-0547">Nucleotide-binding</keyword>
<dbReference type="GO" id="GO:0019262">
    <property type="term" value="P:N-acetylneuraminate catabolic process"/>
    <property type="evidence" value="ECO:0007669"/>
    <property type="project" value="UniProtKB-UniRule"/>
</dbReference>
<evidence type="ECO:0000256" key="2">
    <source>
        <dbReference type="ARBA" id="ARBA00002147"/>
    </source>
</evidence>
<dbReference type="GO" id="GO:0009384">
    <property type="term" value="F:N-acylmannosamine kinase activity"/>
    <property type="evidence" value="ECO:0007669"/>
    <property type="project" value="UniProtKB-EC"/>
</dbReference>
<dbReference type="InterPro" id="IPR011060">
    <property type="entry name" value="RibuloseP-bd_barrel"/>
</dbReference>
<dbReference type="NCBIfam" id="NF002231">
    <property type="entry name" value="PRK01130.1"/>
    <property type="match status" value="1"/>
</dbReference>
<evidence type="ECO:0000256" key="5">
    <source>
        <dbReference type="ARBA" id="ARBA00022741"/>
    </source>
</evidence>
<dbReference type="Proteomes" id="UP001362311">
    <property type="component" value="Unassembled WGS sequence"/>
</dbReference>
<evidence type="ECO:0000313" key="17">
    <source>
        <dbReference type="EMBL" id="MEJ5902586.1"/>
    </source>
</evidence>
<evidence type="ECO:0000256" key="9">
    <source>
        <dbReference type="ARBA" id="ARBA00023268"/>
    </source>
</evidence>
<accession>A0ABD5K0S4</accession>
<keyword evidence="10 16" id="KW-0119">Carbohydrate metabolism</keyword>
<dbReference type="Gene3D" id="3.20.20.70">
    <property type="entry name" value="Aldolase class I"/>
    <property type="match status" value="1"/>
</dbReference>
<dbReference type="Pfam" id="PF04131">
    <property type="entry name" value="NanE"/>
    <property type="match status" value="1"/>
</dbReference>
<dbReference type="SUPFAM" id="SSF53067">
    <property type="entry name" value="Actin-like ATPase domain"/>
    <property type="match status" value="1"/>
</dbReference>
<dbReference type="GO" id="GO:0047465">
    <property type="term" value="F:N-acylglucosamine-6-phosphate 2-epimerase activity"/>
    <property type="evidence" value="ECO:0007669"/>
    <property type="project" value="UniProtKB-EC"/>
</dbReference>
<organism evidence="17 18">
    <name type="scientific">Ochrobactrum teleogrylli</name>
    <dbReference type="NCBI Taxonomy" id="2479765"/>
    <lineage>
        <taxon>Bacteria</taxon>
        <taxon>Pseudomonadati</taxon>
        <taxon>Pseudomonadota</taxon>
        <taxon>Alphaproteobacteria</taxon>
        <taxon>Hyphomicrobiales</taxon>
        <taxon>Brucellaceae</taxon>
        <taxon>Brucella/Ochrobactrum group</taxon>
        <taxon>Ochrobactrum</taxon>
    </lineage>
</organism>
<keyword evidence="7" id="KW-0067">ATP-binding</keyword>
<dbReference type="GO" id="GO:0005524">
    <property type="term" value="F:ATP binding"/>
    <property type="evidence" value="ECO:0007669"/>
    <property type="project" value="UniProtKB-KW"/>
</dbReference>
<evidence type="ECO:0000256" key="13">
    <source>
        <dbReference type="ARBA" id="ARBA00060606"/>
    </source>
</evidence>
<evidence type="ECO:0000256" key="6">
    <source>
        <dbReference type="ARBA" id="ARBA00022777"/>
    </source>
</evidence>
<evidence type="ECO:0000256" key="4">
    <source>
        <dbReference type="ARBA" id="ARBA00022679"/>
    </source>
</evidence>
<dbReference type="EC" id="5.1.3.9" evidence="16"/>
<comment type="caution">
    <text evidence="17">The sequence shown here is derived from an EMBL/GenBank/DDBJ whole genome shotgun (WGS) entry which is preliminary data.</text>
</comment>
<gene>
    <name evidence="16" type="primary">nanE</name>
    <name evidence="17" type="ORF">WIX40_21085</name>
</gene>
<keyword evidence="9" id="KW-0511">Multifunctional enzyme</keyword>
<dbReference type="InterPro" id="IPR000600">
    <property type="entry name" value="ROK"/>
</dbReference>
<evidence type="ECO:0000256" key="16">
    <source>
        <dbReference type="HAMAP-Rule" id="MF_01235"/>
    </source>
</evidence>
<dbReference type="SUPFAM" id="SSF51366">
    <property type="entry name" value="Ribulose-phoshate binding barrel"/>
    <property type="match status" value="1"/>
</dbReference>
<evidence type="ECO:0000256" key="11">
    <source>
        <dbReference type="ARBA" id="ARBA00050815"/>
    </source>
</evidence>
<reference evidence="17 18" key="1">
    <citation type="submission" date="2024-03" db="EMBL/GenBank/DDBJ databases">
        <title>Reference genomes for the five species model microbial community.</title>
        <authorList>
            <person name="Padfield D."/>
        </authorList>
    </citation>
    <scope>NUCLEOTIDE SEQUENCE [LARGE SCALE GENOMIC DNA]</scope>
    <source>
        <strain evidence="17 18">AB1</strain>
    </source>
</reference>
<comment type="pathway">
    <text evidence="13">Amino-sugar metabolism; N-acetylneuraminate degradation; D-fructose 6-phosphate from N-acetylneuraminate: step 2/5.</text>
</comment>
<evidence type="ECO:0000313" key="18">
    <source>
        <dbReference type="Proteomes" id="UP001362311"/>
    </source>
</evidence>
<comment type="similarity">
    <text evidence="16">Belongs to the NanE family.</text>
</comment>
<name>A0ABD5K0S4_9HYPH</name>
<dbReference type="Gene3D" id="3.30.420.40">
    <property type="match status" value="2"/>
</dbReference>
<protein>
    <recommendedName>
        <fullName evidence="16">Putative N-acetylmannosamine-6-phosphate 2-epimerase</fullName>
        <ecNumber evidence="16">5.1.3.9</ecNumber>
    </recommendedName>
    <alternativeName>
        <fullName evidence="16">ManNAc-6-P epimerase</fullName>
    </alternativeName>
</protein>
<sequence length="519" mass="54100">MQSNNTKKSLRDGLRHSLIVSCQPVQYGPTDNADFVIGFAKAAVAAGAKAVRIESIRYVAAVRPWIDVPIIGIVKRDLNDSPVRITPFISDVDALADAGADIIAFDATDRVRPASVAALLDAAHRRGKLAMADCSSLEDARQALALGVDFVGTTLSGYVGGPVPDAPDIALITAMRRLTPYVIAEGRVKAPADAAQAVQAGAFAVVVGSAITRTEHVTQWFRDAVESAHASEAASSQTRLAIDIGGTKIMAALVRGSEIIDSITIVTARDAGPEAWLRSIHAAVDKWQIDKLPIGIAVTGAVRNGFWSALNPETLAIPDNFELTETASRLFGNVDILAINDAQAAAWGEYRHGAGAGCPDMAFLTISTGIGGGLVVNGRLLGGLAGHFGQIGSLLHGAPLENIVSGRWIEAEAHKTGHAVDAKGVFAAKVAGEAWAASIVRHSAQRIAGLCSDIKLALDVGRIVIGGGVGLAEGYIKMVQEFTDNAPPHLRPEIVPAALGGNAGIVGAADLTLQKFFNR</sequence>
<comment type="catalytic activity">
    <reaction evidence="1 16">
        <text>an N-acyl-D-glucosamine 6-phosphate = an N-acyl-D-mannosamine 6-phosphate</text>
        <dbReference type="Rhea" id="RHEA:23932"/>
        <dbReference type="ChEBI" id="CHEBI:57599"/>
        <dbReference type="ChEBI" id="CHEBI:57666"/>
        <dbReference type="EC" id="5.1.3.9"/>
    </reaction>
</comment>
<comment type="function">
    <text evidence="12">Catalyzes the phosphorylation of N-acetylmannosamine (ManNAc) to ManNAc-6-P.</text>
</comment>
<dbReference type="RefSeq" id="WP_339441961.1">
    <property type="nucleotide sequence ID" value="NZ_JBBHKQ010000002.1"/>
</dbReference>
<dbReference type="InterPro" id="IPR007260">
    <property type="entry name" value="NanE"/>
</dbReference>
<comment type="catalytic activity">
    <reaction evidence="11">
        <text>an N-acyl-D-mannosamine + ATP = an N-acyl-D-mannosamine 6-phosphate + ADP + H(+)</text>
        <dbReference type="Rhea" id="RHEA:23832"/>
        <dbReference type="ChEBI" id="CHEBI:15378"/>
        <dbReference type="ChEBI" id="CHEBI:16062"/>
        <dbReference type="ChEBI" id="CHEBI:30616"/>
        <dbReference type="ChEBI" id="CHEBI:57666"/>
        <dbReference type="ChEBI" id="CHEBI:456216"/>
        <dbReference type="EC" id="2.7.1.60"/>
    </reaction>
</comment>
<dbReference type="InterPro" id="IPR043129">
    <property type="entry name" value="ATPase_NBD"/>
</dbReference>
<evidence type="ECO:0000256" key="14">
    <source>
        <dbReference type="ARBA" id="ARBA00061354"/>
    </source>
</evidence>
<evidence type="ECO:0000256" key="7">
    <source>
        <dbReference type="ARBA" id="ARBA00022840"/>
    </source>
</evidence>
<comment type="similarity">
    <text evidence="15">In the C-terminal section; belongs to the ROK (NagC/XylR) family. NanK subfamily.</text>
</comment>
<dbReference type="AlphaFoldDB" id="A0ABD5K0S4"/>
<dbReference type="PANTHER" id="PTHR36204:SF1">
    <property type="entry name" value="N-ACETYLMANNOSAMINE-6-PHOSPHATE 2-EPIMERASE-RELATED"/>
    <property type="match status" value="1"/>
</dbReference>
<dbReference type="Pfam" id="PF00480">
    <property type="entry name" value="ROK"/>
    <property type="match status" value="1"/>
</dbReference>
<keyword evidence="8 16" id="KW-0413">Isomerase</keyword>
<evidence type="ECO:0000256" key="12">
    <source>
        <dbReference type="ARBA" id="ARBA00053450"/>
    </source>
</evidence>